<comment type="caution">
    <text evidence="1">The sequence shown here is derived from an EMBL/GenBank/DDBJ whole genome shotgun (WGS) entry which is preliminary data.</text>
</comment>
<proteinExistence type="predicted"/>
<protein>
    <submittedName>
        <fullName evidence="1">Uncharacterized protein</fullName>
    </submittedName>
</protein>
<name>A0ABU5NDG1_9RICK</name>
<gene>
    <name evidence="1" type="ORF">Megvenef_01181</name>
</gene>
<evidence type="ECO:0000313" key="1">
    <source>
        <dbReference type="EMBL" id="MEA0971208.1"/>
    </source>
</evidence>
<accession>A0ABU5NDG1</accession>
<dbReference type="EMBL" id="JARJFB010000095">
    <property type="protein sequence ID" value="MEA0971208.1"/>
    <property type="molecule type" value="Genomic_DNA"/>
</dbReference>
<sequence>MNAEYYKQLYQERLPIGQEFQDHCAALFLHELHIPLVNFQSKDWQFKIGENAQGFEIKYDQHFSNTKNFWIEVQQRVTLDQSYYDAGIYQKDNAWMYCIGDYSVLYLFGKRFLQLLHQSSRFEIIENKLKTSKGFLLPQTDADKYYTHKIETPQGFVKLSGGNA</sequence>
<reference evidence="1 2" key="1">
    <citation type="submission" date="2023-03" db="EMBL/GenBank/DDBJ databases">
        <title>Host association and intracellularity evolved multiple times independently in the Rickettsiales.</title>
        <authorList>
            <person name="Castelli M."/>
            <person name="Nardi T."/>
            <person name="Gammuto L."/>
            <person name="Bellinzona G."/>
            <person name="Sabaneyeva E."/>
            <person name="Potekhin A."/>
            <person name="Serra V."/>
            <person name="Petroni G."/>
            <person name="Sassera D."/>
        </authorList>
    </citation>
    <scope>NUCLEOTIDE SEQUENCE [LARGE SCALE GENOMIC DNA]</scope>
    <source>
        <strain evidence="1 2">Sr 2-6</strain>
    </source>
</reference>
<dbReference type="RefSeq" id="WP_322777112.1">
    <property type="nucleotide sequence ID" value="NZ_JARJFB010000095.1"/>
</dbReference>
<organism evidence="1 2">
    <name type="scientific">Candidatus Megaera venefica</name>
    <dbReference type="NCBI Taxonomy" id="2055910"/>
    <lineage>
        <taxon>Bacteria</taxon>
        <taxon>Pseudomonadati</taxon>
        <taxon>Pseudomonadota</taxon>
        <taxon>Alphaproteobacteria</taxon>
        <taxon>Rickettsiales</taxon>
        <taxon>Rickettsiaceae</taxon>
        <taxon>Candidatus Megaera</taxon>
    </lineage>
</organism>
<keyword evidence="2" id="KW-1185">Reference proteome</keyword>
<evidence type="ECO:0000313" key="2">
    <source>
        <dbReference type="Proteomes" id="UP001291687"/>
    </source>
</evidence>
<dbReference type="Proteomes" id="UP001291687">
    <property type="component" value="Unassembled WGS sequence"/>
</dbReference>